<evidence type="ECO:0000256" key="1">
    <source>
        <dbReference type="ARBA" id="ARBA00022490"/>
    </source>
</evidence>
<dbReference type="SUPFAM" id="SSF75420">
    <property type="entry name" value="YhbC-like, N-terminal domain"/>
    <property type="match status" value="1"/>
</dbReference>
<evidence type="ECO:0000256" key="2">
    <source>
        <dbReference type="ARBA" id="ARBA00022517"/>
    </source>
</evidence>
<dbReference type="SUPFAM" id="SSF74942">
    <property type="entry name" value="YhbC-like, C-terminal domain"/>
    <property type="match status" value="1"/>
</dbReference>
<evidence type="ECO:0000313" key="7">
    <source>
        <dbReference type="EMBL" id="GGK27838.1"/>
    </source>
</evidence>
<feature type="domain" description="Ribosome maturation factor RimP N-terminal" evidence="5">
    <location>
        <begin position="56"/>
        <end position="132"/>
    </location>
</feature>
<gene>
    <name evidence="3" type="primary">rimP</name>
    <name evidence="7" type="ORF">GCM10010124_20500</name>
</gene>
<dbReference type="PANTHER" id="PTHR33867:SF1">
    <property type="entry name" value="RIBOSOME MATURATION FACTOR RIMP"/>
    <property type="match status" value="1"/>
</dbReference>
<comment type="caution">
    <text evidence="7">The sequence shown here is derived from an EMBL/GenBank/DDBJ whole genome shotgun (WGS) entry which is preliminary data.</text>
</comment>
<feature type="compositionally biased region" description="Low complexity" evidence="4">
    <location>
        <begin position="16"/>
        <end position="36"/>
    </location>
</feature>
<dbReference type="GO" id="GO:0005829">
    <property type="term" value="C:cytosol"/>
    <property type="evidence" value="ECO:0007669"/>
    <property type="project" value="TreeGrafter"/>
</dbReference>
<keyword evidence="1 3" id="KW-0963">Cytoplasm</keyword>
<dbReference type="GO" id="GO:0000028">
    <property type="term" value="P:ribosomal small subunit assembly"/>
    <property type="evidence" value="ECO:0007669"/>
    <property type="project" value="TreeGrafter"/>
</dbReference>
<evidence type="ECO:0000259" key="5">
    <source>
        <dbReference type="Pfam" id="PF02576"/>
    </source>
</evidence>
<keyword evidence="8" id="KW-1185">Reference proteome</keyword>
<comment type="function">
    <text evidence="3">Required for maturation of 30S ribosomal subunits.</text>
</comment>
<sequence length="224" mass="23718">MSRGRAGGRPAESRSGRSGAAPGRAAGVRGEAAARVRTQHGGGSEATRRDRVRAVVEPVVVAAGCDLEDLTLSRAGRRSVLRVVVDADGGVSLDDVAEVSRAVSQALDAAEEAGSPLFDGEYSLEVGSPGTDRPLRLPRHWRRSVGRLVKVTRRTDDGDTALTGRVVAADDAAVVLDVDGEHQSCAYDHLGPGRVQVEFQRMDEIADEDLDQIAADEDEEGDLR</sequence>
<proteinExistence type="inferred from homology"/>
<dbReference type="InterPro" id="IPR003728">
    <property type="entry name" value="Ribosome_maturation_RimP"/>
</dbReference>
<dbReference type="RefSeq" id="WP_189114020.1">
    <property type="nucleotide sequence ID" value="NZ_BMQC01000006.1"/>
</dbReference>
<evidence type="ECO:0000256" key="4">
    <source>
        <dbReference type="SAM" id="MobiDB-lite"/>
    </source>
</evidence>
<dbReference type="AlphaFoldDB" id="A0A8J3BNW1"/>
<dbReference type="InterPro" id="IPR028998">
    <property type="entry name" value="RimP_C"/>
</dbReference>
<dbReference type="Proteomes" id="UP000662200">
    <property type="component" value="Unassembled WGS sequence"/>
</dbReference>
<keyword evidence="2 3" id="KW-0690">Ribosome biogenesis</keyword>
<dbReference type="Gene3D" id="3.30.300.70">
    <property type="entry name" value="RimP-like superfamily, N-terminal"/>
    <property type="match status" value="1"/>
</dbReference>
<dbReference type="InterPro" id="IPR028989">
    <property type="entry name" value="RimP_N"/>
</dbReference>
<reference evidence="7" key="2">
    <citation type="submission" date="2020-09" db="EMBL/GenBank/DDBJ databases">
        <authorList>
            <person name="Sun Q."/>
            <person name="Ohkuma M."/>
        </authorList>
    </citation>
    <scope>NUCLEOTIDE SEQUENCE</scope>
    <source>
        <strain evidence="7">JCM 3091</strain>
    </source>
</reference>
<feature type="domain" description="Ribosome maturation factor RimP C-terminal" evidence="6">
    <location>
        <begin position="135"/>
        <end position="199"/>
    </location>
</feature>
<organism evidence="7 8">
    <name type="scientific">Pilimelia terevasa</name>
    <dbReference type="NCBI Taxonomy" id="53372"/>
    <lineage>
        <taxon>Bacteria</taxon>
        <taxon>Bacillati</taxon>
        <taxon>Actinomycetota</taxon>
        <taxon>Actinomycetes</taxon>
        <taxon>Micromonosporales</taxon>
        <taxon>Micromonosporaceae</taxon>
        <taxon>Pilimelia</taxon>
    </lineage>
</organism>
<protein>
    <recommendedName>
        <fullName evidence="3">Ribosome maturation factor RimP</fullName>
    </recommendedName>
</protein>
<dbReference type="HAMAP" id="MF_01077">
    <property type="entry name" value="RimP"/>
    <property type="match status" value="1"/>
</dbReference>
<dbReference type="EMBL" id="BMQC01000006">
    <property type="protein sequence ID" value="GGK27838.1"/>
    <property type="molecule type" value="Genomic_DNA"/>
</dbReference>
<feature type="compositionally biased region" description="Low complexity" evidence="4">
    <location>
        <begin position="1"/>
        <end position="10"/>
    </location>
</feature>
<evidence type="ECO:0000256" key="3">
    <source>
        <dbReference type="HAMAP-Rule" id="MF_01077"/>
    </source>
</evidence>
<accession>A0A8J3BNW1</accession>
<reference evidence="7" key="1">
    <citation type="journal article" date="2014" name="Int. J. Syst. Evol. Microbiol.">
        <title>Complete genome sequence of Corynebacterium casei LMG S-19264T (=DSM 44701T), isolated from a smear-ripened cheese.</title>
        <authorList>
            <consortium name="US DOE Joint Genome Institute (JGI-PGF)"/>
            <person name="Walter F."/>
            <person name="Albersmeier A."/>
            <person name="Kalinowski J."/>
            <person name="Ruckert C."/>
        </authorList>
    </citation>
    <scope>NUCLEOTIDE SEQUENCE</scope>
    <source>
        <strain evidence="7">JCM 3091</strain>
    </source>
</reference>
<feature type="region of interest" description="Disordered" evidence="4">
    <location>
        <begin position="1"/>
        <end position="50"/>
    </location>
</feature>
<name>A0A8J3BNW1_9ACTN</name>
<dbReference type="Pfam" id="PF02576">
    <property type="entry name" value="RimP_N"/>
    <property type="match status" value="1"/>
</dbReference>
<dbReference type="InterPro" id="IPR035956">
    <property type="entry name" value="RimP_N_sf"/>
</dbReference>
<evidence type="ECO:0000313" key="8">
    <source>
        <dbReference type="Proteomes" id="UP000662200"/>
    </source>
</evidence>
<comment type="similarity">
    <text evidence="3">Belongs to the RimP family.</text>
</comment>
<dbReference type="InterPro" id="IPR036847">
    <property type="entry name" value="RimP_C_sf"/>
</dbReference>
<dbReference type="PANTHER" id="PTHR33867">
    <property type="entry name" value="RIBOSOME MATURATION FACTOR RIMP"/>
    <property type="match status" value="1"/>
</dbReference>
<dbReference type="GO" id="GO:0006412">
    <property type="term" value="P:translation"/>
    <property type="evidence" value="ECO:0007669"/>
    <property type="project" value="TreeGrafter"/>
</dbReference>
<dbReference type="NCBIfam" id="NF000930">
    <property type="entry name" value="PRK00092.2-2"/>
    <property type="match status" value="1"/>
</dbReference>
<dbReference type="Pfam" id="PF17384">
    <property type="entry name" value="DUF150_C"/>
    <property type="match status" value="1"/>
</dbReference>
<evidence type="ECO:0000259" key="6">
    <source>
        <dbReference type="Pfam" id="PF17384"/>
    </source>
</evidence>
<comment type="subcellular location">
    <subcellularLocation>
        <location evidence="3">Cytoplasm</location>
    </subcellularLocation>
</comment>